<keyword evidence="1" id="KW-1133">Transmembrane helix</keyword>
<evidence type="ECO:0000313" key="2">
    <source>
        <dbReference type="EMBL" id="MBW99326.1"/>
    </source>
</evidence>
<reference evidence="2" key="1">
    <citation type="submission" date="2018-02" db="EMBL/GenBank/DDBJ databases">
        <title>Rhizophora mucronata_Transcriptome.</title>
        <authorList>
            <person name="Meera S.P."/>
            <person name="Sreeshan A."/>
            <person name="Augustine A."/>
        </authorList>
    </citation>
    <scope>NUCLEOTIDE SEQUENCE</scope>
    <source>
        <tissue evidence="2">Leaf</tissue>
    </source>
</reference>
<dbReference type="AlphaFoldDB" id="A0A2P2K0T8"/>
<proteinExistence type="predicted"/>
<keyword evidence="1" id="KW-0812">Transmembrane</keyword>
<keyword evidence="1" id="KW-0472">Membrane</keyword>
<name>A0A2P2K0T8_RHIMU</name>
<dbReference type="EMBL" id="GGEC01018841">
    <property type="protein sequence ID" value="MBW99324.1"/>
    <property type="molecule type" value="Transcribed_RNA"/>
</dbReference>
<protein>
    <submittedName>
        <fullName evidence="2">Uncharacterized protein</fullName>
    </submittedName>
</protein>
<accession>A0A2P2K0T8</accession>
<dbReference type="EMBL" id="GGEC01018843">
    <property type="protein sequence ID" value="MBW99326.1"/>
    <property type="molecule type" value="Transcribed_RNA"/>
</dbReference>
<sequence>MIKTFTRILALIKGNRSVASHGLVNAKTSLLESAAWQLRTRKRLLSWTFISLSYLQTLSTIFIPVNVTHTCVARMAYLNSRAICPVCVPLLLRF</sequence>
<feature type="transmembrane region" description="Helical" evidence="1">
    <location>
        <begin position="44"/>
        <end position="63"/>
    </location>
</feature>
<organism evidence="2">
    <name type="scientific">Rhizophora mucronata</name>
    <name type="common">Asiatic mangrove</name>
    <dbReference type="NCBI Taxonomy" id="61149"/>
    <lineage>
        <taxon>Eukaryota</taxon>
        <taxon>Viridiplantae</taxon>
        <taxon>Streptophyta</taxon>
        <taxon>Embryophyta</taxon>
        <taxon>Tracheophyta</taxon>
        <taxon>Spermatophyta</taxon>
        <taxon>Magnoliopsida</taxon>
        <taxon>eudicotyledons</taxon>
        <taxon>Gunneridae</taxon>
        <taxon>Pentapetalae</taxon>
        <taxon>rosids</taxon>
        <taxon>fabids</taxon>
        <taxon>Malpighiales</taxon>
        <taxon>Rhizophoraceae</taxon>
        <taxon>Rhizophora</taxon>
    </lineage>
</organism>
<evidence type="ECO:0000256" key="1">
    <source>
        <dbReference type="SAM" id="Phobius"/>
    </source>
</evidence>